<sequence length="53" mass="6395">MDLRYSDWDTSLAWLPGYSTWRAAALFGWANKLSYRAWLYTHRLEEKLRSVLE</sequence>
<proteinExistence type="predicted"/>
<reference evidence="1" key="1">
    <citation type="submission" date="2019-03" db="EMBL/GenBank/DDBJ databases">
        <title>Largest Complete Mitochondrial Genome of a Gymnosperm, Sitka Spruce (Picea sitchensis), Indicates Complex Physical Structure.</title>
        <authorList>
            <person name="Jackman S.D."/>
            <person name="Coombe L."/>
            <person name="Warren R."/>
            <person name="Kirk H."/>
            <person name="Trinh E."/>
            <person name="McLeod T."/>
            <person name="Pleasance S."/>
            <person name="Pandoh P."/>
            <person name="Zhao Y."/>
            <person name="Coope R."/>
            <person name="Bousquet J."/>
            <person name="Bohlmann J.C."/>
            <person name="Jones S.J.M."/>
            <person name="Birol I."/>
        </authorList>
    </citation>
    <scope>NUCLEOTIDE SEQUENCE</scope>
    <source>
        <strain evidence="1">Q903</strain>
    </source>
</reference>
<organism evidence="1">
    <name type="scientific">Picea sitchensis</name>
    <name type="common">Sitka spruce</name>
    <name type="synonym">Pinus sitchensis</name>
    <dbReference type="NCBI Taxonomy" id="3332"/>
    <lineage>
        <taxon>Eukaryota</taxon>
        <taxon>Viridiplantae</taxon>
        <taxon>Streptophyta</taxon>
        <taxon>Embryophyta</taxon>
        <taxon>Tracheophyta</taxon>
        <taxon>Spermatophyta</taxon>
        <taxon>Pinopsida</taxon>
        <taxon>Pinidae</taxon>
        <taxon>Conifers I</taxon>
        <taxon>Pinales</taxon>
        <taxon>Pinaceae</taxon>
        <taxon>Picea</taxon>
    </lineage>
</organism>
<accession>A0A6B9XT96</accession>
<evidence type="ECO:0000313" key="1">
    <source>
        <dbReference type="EMBL" id="QHR92707.1"/>
    </source>
</evidence>
<protein>
    <submittedName>
        <fullName evidence="1">Uncharacterized protein</fullName>
    </submittedName>
</protein>
<keyword evidence="1" id="KW-0496">Mitochondrion</keyword>
<dbReference type="AlphaFoldDB" id="A0A6B9XT96"/>
<gene>
    <name evidence="1" type="primary">orf06809</name>
    <name evidence="1" type="ORF">Q903MT_gene6755</name>
</gene>
<geneLocation type="mitochondrion" evidence="1"/>
<dbReference type="EMBL" id="MK697705">
    <property type="protein sequence ID" value="QHR92707.1"/>
    <property type="molecule type" value="Genomic_DNA"/>
</dbReference>
<name>A0A6B9XT96_PICSI</name>